<dbReference type="SUPFAM" id="SSF101898">
    <property type="entry name" value="NHL repeat"/>
    <property type="match status" value="1"/>
</dbReference>
<dbReference type="InterPro" id="IPR011042">
    <property type="entry name" value="6-blade_b-propeller_TolB-like"/>
</dbReference>
<reference evidence="1 2" key="1">
    <citation type="submission" date="2019-06" db="EMBL/GenBank/DDBJ databases">
        <title>Tsukamurella conjunctivitidis sp. nov., Tsukamurella assacharolytica sp. nov. and Tsukamurella sputae sp. nov. isolated from patients with conjunctivitis, bacteraemia (lymphoma) and respiratory infection (sputum) in Hong Kong.</title>
        <authorList>
            <person name="Teng J.L.L."/>
            <person name="Lee H.H."/>
            <person name="Fong J.Y.H."/>
            <person name="Fok K.M.N."/>
            <person name="Lau S.K.P."/>
            <person name="Woo P.C.Y."/>
        </authorList>
    </citation>
    <scope>NUCLEOTIDE SEQUENCE [LARGE SCALE GENOMIC DNA]</scope>
    <source>
        <strain evidence="1 2">HKU71</strain>
    </source>
</reference>
<keyword evidence="2" id="KW-1185">Reference proteome</keyword>
<gene>
    <name evidence="1" type="ORF">FK529_08305</name>
</gene>
<dbReference type="PANTHER" id="PTHR46513">
    <property type="entry name" value="VITELLOGENIN RECEPTOR-LIKE PROTEIN-RELATED-RELATED"/>
    <property type="match status" value="1"/>
</dbReference>
<dbReference type="Proteomes" id="UP000317291">
    <property type="component" value="Unassembled WGS sequence"/>
</dbReference>
<organism evidence="1 2">
    <name type="scientific">Tsukamurella asaccharolytica</name>
    <dbReference type="NCBI Taxonomy" id="2592067"/>
    <lineage>
        <taxon>Bacteria</taxon>
        <taxon>Bacillati</taxon>
        <taxon>Actinomycetota</taxon>
        <taxon>Actinomycetes</taxon>
        <taxon>Mycobacteriales</taxon>
        <taxon>Tsukamurellaceae</taxon>
        <taxon>Tsukamurella</taxon>
    </lineage>
</organism>
<protein>
    <recommendedName>
        <fullName evidence="3">3-hydroxyacyl-CoA dehydrogenase</fullName>
    </recommendedName>
</protein>
<accession>A0A5C5RAG7</accession>
<sequence>MTSLLALLLRSRRIVAIDTADGSVTTVTDAAGPAPDGIVVVDGVLYWTTMGEPRVDPDIPGEKGRDYSARSGGVHRCSIDGSGLADVLPAGSITTGKQLTTDGAGYLYWSDREGCRVSRARLDGAGLEDVVAFDRVPGWENECVGVAVDAERWHVYWTQKGPSKGGRGRILRVGLPALDGATPLDHSGIEVVWDGLPEPIDLEIHGDHLYWTDRGDPAAGGNTLNRAPLTAAGDRGATPEILASGFHEAIGLAIDDEAGLAYVSALDGDIRAIGLPGTTGRDDRVLARLGEPVTGLALWRSPESAS</sequence>
<comment type="caution">
    <text evidence="1">The sequence shown here is derived from an EMBL/GenBank/DDBJ whole genome shotgun (WGS) entry which is preliminary data.</text>
</comment>
<name>A0A5C5RAG7_9ACTN</name>
<evidence type="ECO:0008006" key="3">
    <source>
        <dbReference type="Google" id="ProtNLM"/>
    </source>
</evidence>
<dbReference type="EMBL" id="VIGW01000003">
    <property type="protein sequence ID" value="TWS20119.1"/>
    <property type="molecule type" value="Genomic_DNA"/>
</dbReference>
<dbReference type="InterPro" id="IPR050778">
    <property type="entry name" value="Cueball_EGF_LRP_Nidogen"/>
</dbReference>
<dbReference type="OrthoDB" id="111868at2"/>
<evidence type="ECO:0000313" key="2">
    <source>
        <dbReference type="Proteomes" id="UP000317291"/>
    </source>
</evidence>
<proteinExistence type="predicted"/>
<evidence type="ECO:0000313" key="1">
    <source>
        <dbReference type="EMBL" id="TWS20119.1"/>
    </source>
</evidence>
<dbReference type="AlphaFoldDB" id="A0A5C5RAG7"/>
<dbReference type="Gene3D" id="2.120.10.30">
    <property type="entry name" value="TolB, C-terminal domain"/>
    <property type="match status" value="1"/>
</dbReference>
<dbReference type="SUPFAM" id="SSF63825">
    <property type="entry name" value="YWTD domain"/>
    <property type="match status" value="1"/>
</dbReference>
<dbReference type="RefSeq" id="WP_146560497.1">
    <property type="nucleotide sequence ID" value="NZ_VIGW01000003.1"/>
</dbReference>